<dbReference type="PaxDb" id="186497-PF0905"/>
<evidence type="ECO:0000313" key="5">
    <source>
        <dbReference type="EMBL" id="AAL81029.1"/>
    </source>
</evidence>
<dbReference type="GO" id="GO:0005524">
    <property type="term" value="F:ATP binding"/>
    <property type="evidence" value="ECO:0007669"/>
    <property type="project" value="UniProtKB-KW"/>
</dbReference>
<organism evidence="5 6">
    <name type="scientific">Pyrococcus furiosus (strain ATCC 43587 / DSM 3638 / JCM 8422 / Vc1)</name>
    <dbReference type="NCBI Taxonomy" id="186497"/>
    <lineage>
        <taxon>Archaea</taxon>
        <taxon>Methanobacteriati</taxon>
        <taxon>Methanobacteriota</taxon>
        <taxon>Thermococci</taxon>
        <taxon>Thermococcales</taxon>
        <taxon>Thermococcaceae</taxon>
        <taxon>Pyrococcus</taxon>
    </lineage>
</organism>
<gene>
    <name evidence="5" type="ordered locus">PF0905</name>
</gene>
<dbReference type="PANTHER" id="PTHR42939">
    <property type="entry name" value="ABC TRANSPORTER ATP-BINDING PROTEIN ALBC-RELATED"/>
    <property type="match status" value="1"/>
</dbReference>
<dbReference type="KEGG" id="pfu:PF0905"/>
<dbReference type="SMART" id="SM00382">
    <property type="entry name" value="AAA"/>
    <property type="match status" value="1"/>
</dbReference>
<evidence type="ECO:0000256" key="2">
    <source>
        <dbReference type="ARBA" id="ARBA00022741"/>
    </source>
</evidence>
<keyword evidence="3" id="KW-0067">ATP-binding</keyword>
<dbReference type="PATRIC" id="fig|186497.12.peg.960"/>
<dbReference type="PANTHER" id="PTHR42939:SF1">
    <property type="entry name" value="ABC TRANSPORTER ATP-BINDING PROTEIN ALBC-RELATED"/>
    <property type="match status" value="1"/>
</dbReference>
<dbReference type="HOGENOM" id="CLU_000604_1_2_2"/>
<proteinExistence type="predicted"/>
<dbReference type="SUPFAM" id="SSF52540">
    <property type="entry name" value="P-loop containing nucleoside triphosphate hydrolases"/>
    <property type="match status" value="1"/>
</dbReference>
<keyword evidence="1" id="KW-0813">Transport</keyword>
<dbReference type="CDD" id="cd03230">
    <property type="entry name" value="ABC_DR_subfamily_A"/>
    <property type="match status" value="1"/>
</dbReference>
<dbReference type="PhylomeDB" id="Q8U2D4"/>
<name>Q8U2D4_PYRFU</name>
<dbReference type="Pfam" id="PF00005">
    <property type="entry name" value="ABC_tran"/>
    <property type="match status" value="1"/>
</dbReference>
<dbReference type="PROSITE" id="PS50893">
    <property type="entry name" value="ABC_TRANSPORTER_2"/>
    <property type="match status" value="1"/>
</dbReference>
<protein>
    <submittedName>
        <fullName evidence="5">ABC transporter (ATP-binding protein)</fullName>
    </submittedName>
</protein>
<evidence type="ECO:0000259" key="4">
    <source>
        <dbReference type="PROSITE" id="PS50893"/>
    </source>
</evidence>
<dbReference type="EMBL" id="AE009950">
    <property type="protein sequence ID" value="AAL81029.1"/>
    <property type="molecule type" value="Genomic_DNA"/>
</dbReference>
<evidence type="ECO:0000313" key="6">
    <source>
        <dbReference type="Proteomes" id="UP000001013"/>
    </source>
</evidence>
<reference evidence="5 6" key="1">
    <citation type="journal article" date="1999" name="Genetics">
        <title>Divergence of the hyperthermophilic archaea Pyrococcus furiosus and P. horikoshii inferred from complete genomic sequences.</title>
        <authorList>
            <person name="Maeder D.L."/>
            <person name="Weiss R.B."/>
            <person name="Dunn D.M."/>
            <person name="Cherry J.L."/>
            <person name="Gonzalez J.M."/>
            <person name="DiRuggiero J."/>
            <person name="Robb F.T."/>
        </authorList>
    </citation>
    <scope>NUCLEOTIDE SEQUENCE [LARGE SCALE GENOMIC DNA]</scope>
    <source>
        <strain evidence="6">ATCC 43587 / DSM 3638 / JCM 8422 / Vc1</strain>
    </source>
</reference>
<accession>Q8U2D4</accession>
<dbReference type="GO" id="GO:0016887">
    <property type="term" value="F:ATP hydrolysis activity"/>
    <property type="evidence" value="ECO:0007669"/>
    <property type="project" value="InterPro"/>
</dbReference>
<dbReference type="InterPro" id="IPR003439">
    <property type="entry name" value="ABC_transporter-like_ATP-bd"/>
</dbReference>
<dbReference type="STRING" id="186497.PF0905"/>
<keyword evidence="6" id="KW-1185">Reference proteome</keyword>
<sequence length="254" mass="28032">MVIEVEGLKKRFGLNEVLHGITFTVNNGEIYGLLGPNGSGKSTTMKILSGIIPPTEGKVVVEGINVAKNPIDVKKIVGYVPETPTLYESLTPVEFFSFVGSIRRIPKNVLQERIEKLVNAFGIKEYMNQLIGTLSFGTKQKISLISSLLHDPKVLILDEAMNGLDPKSARIFRELLLEFKKEGKVIVFSTHVLALAELICDRVGVIYNGNIIAEGSIDELKKMAKEETLEDVFLKLTQAREEVAHIVSALKEAL</sequence>
<dbReference type="InterPro" id="IPR003593">
    <property type="entry name" value="AAA+_ATPase"/>
</dbReference>
<dbReference type="eggNOG" id="arCOG00194">
    <property type="taxonomic scope" value="Archaea"/>
</dbReference>
<dbReference type="Proteomes" id="UP000001013">
    <property type="component" value="Chromosome"/>
</dbReference>
<dbReference type="InterPro" id="IPR051782">
    <property type="entry name" value="ABC_Transporter_VariousFunc"/>
</dbReference>
<dbReference type="AlphaFoldDB" id="Q8U2D4"/>
<evidence type="ECO:0000256" key="3">
    <source>
        <dbReference type="ARBA" id="ARBA00022840"/>
    </source>
</evidence>
<feature type="domain" description="ABC transporter" evidence="4">
    <location>
        <begin position="3"/>
        <end position="233"/>
    </location>
</feature>
<dbReference type="InterPro" id="IPR027417">
    <property type="entry name" value="P-loop_NTPase"/>
</dbReference>
<evidence type="ECO:0000256" key="1">
    <source>
        <dbReference type="ARBA" id="ARBA00022448"/>
    </source>
</evidence>
<keyword evidence="2" id="KW-0547">Nucleotide-binding</keyword>
<dbReference type="Gene3D" id="3.40.50.300">
    <property type="entry name" value="P-loop containing nucleotide triphosphate hydrolases"/>
    <property type="match status" value="1"/>
</dbReference>